<protein>
    <submittedName>
        <fullName evidence="1">Uncharacterized protein</fullName>
    </submittedName>
</protein>
<sequence>MLLSRLFHTNDPNATPEAATAFTTNNLSGNSASFLTQADRKLMERAYEYAQSSGMDLEQVDNFAFDLANYRFLQVTGNNTGEIAGQSGIYDAEGNPWVGKYNPQDAEQVKRILTDSSVESTDIDKGFLAYLLNPQISGLTHAVSFGALEKFIPALTSQNSQSADNAAPRTAQAFTPTDPGLAQALYRVDHPYQGAKWEAGANAPKNAAEQPWQHLSKTERKQIMAAYQLALLHSADANLNLIDQMSRLSGLAKMQQDPNTEPAELAQSLAKTTAIDTRA</sequence>
<keyword evidence="2" id="KW-1185">Reference proteome</keyword>
<dbReference type="AlphaFoldDB" id="A0A177P6J2"/>
<dbReference type="EMBL" id="LUUK01000034">
    <property type="protein sequence ID" value="OAI25938.1"/>
    <property type="molecule type" value="Genomic_DNA"/>
</dbReference>
<accession>A0A177P6J2</accession>
<dbReference type="Proteomes" id="UP000077628">
    <property type="component" value="Unassembled WGS sequence"/>
</dbReference>
<evidence type="ECO:0000313" key="2">
    <source>
        <dbReference type="Proteomes" id="UP000077628"/>
    </source>
</evidence>
<comment type="caution">
    <text evidence="1">The sequence shown here is derived from an EMBL/GenBank/DDBJ whole genome shotgun (WGS) entry which is preliminary data.</text>
</comment>
<name>A0A177P6J2_9GAMM</name>
<reference evidence="2" key="1">
    <citation type="submission" date="2016-03" db="EMBL/GenBank/DDBJ databases">
        <authorList>
            <person name="Heylen K."/>
            <person name="De Vos P."/>
            <person name="Vekeman B."/>
        </authorList>
    </citation>
    <scope>NUCLEOTIDE SEQUENCE [LARGE SCALE GENOMIC DNA]</scope>
    <source>
        <strain evidence="2">R-45383</strain>
    </source>
</reference>
<proteinExistence type="predicted"/>
<evidence type="ECO:0000313" key="1">
    <source>
        <dbReference type="EMBL" id="OAI25938.1"/>
    </source>
</evidence>
<gene>
    <name evidence="1" type="ORF">A1355_01465</name>
</gene>
<organism evidence="1 2">
    <name type="scientific">Methylomonas koyamae</name>
    <dbReference type="NCBI Taxonomy" id="702114"/>
    <lineage>
        <taxon>Bacteria</taxon>
        <taxon>Pseudomonadati</taxon>
        <taxon>Pseudomonadota</taxon>
        <taxon>Gammaproteobacteria</taxon>
        <taxon>Methylococcales</taxon>
        <taxon>Methylococcaceae</taxon>
        <taxon>Methylomonas</taxon>
    </lineage>
</organism>